<name>A0A9X8HH02_PSEPU</name>
<dbReference type="Proteomes" id="UP000269115">
    <property type="component" value="Unassembled WGS sequence"/>
</dbReference>
<dbReference type="RefSeq" id="WP_148071557.1">
    <property type="nucleotide sequence ID" value="NZ_RJUR01000016.1"/>
</dbReference>
<accession>A0A9X8HH02</accession>
<protein>
    <recommendedName>
        <fullName evidence="3">DUF1963 domain-containing protein</fullName>
    </recommendedName>
</protein>
<dbReference type="EMBL" id="RJUR01000016">
    <property type="protein sequence ID" value="ROQ46249.1"/>
    <property type="molecule type" value="Genomic_DNA"/>
</dbReference>
<evidence type="ECO:0008006" key="3">
    <source>
        <dbReference type="Google" id="ProtNLM"/>
    </source>
</evidence>
<sequence length="210" mass="23676">MRSYKTAVVANWESYLKNLKVNATVARLTEPHMAGGCLLTQDIEWPVDKHGHPLLHLLTMPAEWVELGAQGWISLFSPYYREDTFLHWEELTAERENCSVVIYHDNDGGERNEYKEFASSPCKVLIENDIECDSSNSFSSRVCGVVSWLQDEESVAGAECRIMLNGDDFDIAFPDDVGIFSGGVVYVFLNEGFSEKSRPSVQGVMTFQFT</sequence>
<evidence type="ECO:0000313" key="1">
    <source>
        <dbReference type="EMBL" id="ROQ46249.1"/>
    </source>
</evidence>
<gene>
    <name evidence="1" type="ORF">EDF85_4083</name>
</gene>
<proteinExistence type="predicted"/>
<evidence type="ECO:0000313" key="2">
    <source>
        <dbReference type="Proteomes" id="UP000269115"/>
    </source>
</evidence>
<organism evidence="1 2">
    <name type="scientific">Pseudomonas putida</name>
    <name type="common">Arthrobacter siderocapsulatus</name>
    <dbReference type="NCBI Taxonomy" id="303"/>
    <lineage>
        <taxon>Bacteria</taxon>
        <taxon>Pseudomonadati</taxon>
        <taxon>Pseudomonadota</taxon>
        <taxon>Gammaproteobacteria</taxon>
        <taxon>Pseudomonadales</taxon>
        <taxon>Pseudomonadaceae</taxon>
        <taxon>Pseudomonas</taxon>
    </lineage>
</organism>
<dbReference type="AlphaFoldDB" id="A0A9X8HH02"/>
<reference evidence="1 2" key="1">
    <citation type="submission" date="2018-11" db="EMBL/GenBank/DDBJ databases">
        <title>Genomic analyses of the natural microbiome of Caenorhabditis elegans.</title>
        <authorList>
            <person name="Samuel B."/>
        </authorList>
    </citation>
    <scope>NUCLEOTIDE SEQUENCE [LARGE SCALE GENOMIC DNA]</scope>
    <source>
        <strain evidence="1 2">BIGb0473</strain>
    </source>
</reference>
<comment type="caution">
    <text evidence="1">The sequence shown here is derived from an EMBL/GenBank/DDBJ whole genome shotgun (WGS) entry which is preliminary data.</text>
</comment>